<evidence type="ECO:0000256" key="1">
    <source>
        <dbReference type="SAM" id="MobiDB-lite"/>
    </source>
</evidence>
<feature type="compositionally biased region" description="Low complexity" evidence="1">
    <location>
        <begin position="102"/>
        <end position="116"/>
    </location>
</feature>
<evidence type="ECO:0000313" key="5">
    <source>
        <dbReference type="Proteomes" id="UP000728032"/>
    </source>
</evidence>
<reference evidence="4" key="1">
    <citation type="submission" date="2020-11" db="EMBL/GenBank/DDBJ databases">
        <authorList>
            <person name="Tran Van P."/>
        </authorList>
    </citation>
    <scope>NUCLEOTIDE SEQUENCE</scope>
</reference>
<keyword evidence="3" id="KW-0732">Signal</keyword>
<organism evidence="4">
    <name type="scientific">Oppiella nova</name>
    <dbReference type="NCBI Taxonomy" id="334625"/>
    <lineage>
        <taxon>Eukaryota</taxon>
        <taxon>Metazoa</taxon>
        <taxon>Ecdysozoa</taxon>
        <taxon>Arthropoda</taxon>
        <taxon>Chelicerata</taxon>
        <taxon>Arachnida</taxon>
        <taxon>Acari</taxon>
        <taxon>Acariformes</taxon>
        <taxon>Sarcoptiformes</taxon>
        <taxon>Oribatida</taxon>
        <taxon>Brachypylina</taxon>
        <taxon>Oppioidea</taxon>
        <taxon>Oppiidae</taxon>
        <taxon>Oppiella</taxon>
    </lineage>
</organism>
<name>A0A7R9QUC0_9ACAR</name>
<feature type="transmembrane region" description="Helical" evidence="2">
    <location>
        <begin position="167"/>
        <end position="190"/>
    </location>
</feature>
<keyword evidence="2" id="KW-1133">Transmembrane helix</keyword>
<accession>A0A7R9QUC0</accession>
<dbReference type="Proteomes" id="UP000728032">
    <property type="component" value="Unassembled WGS sequence"/>
</dbReference>
<gene>
    <name evidence="4" type="ORF">ONB1V03_LOCUS14637</name>
</gene>
<dbReference type="EMBL" id="CAJPVJ010014126">
    <property type="protein sequence ID" value="CAG2175198.1"/>
    <property type="molecule type" value="Genomic_DNA"/>
</dbReference>
<keyword evidence="2" id="KW-0812">Transmembrane</keyword>
<feature type="region of interest" description="Disordered" evidence="1">
    <location>
        <begin position="39"/>
        <end position="58"/>
    </location>
</feature>
<feature type="signal peptide" evidence="3">
    <location>
        <begin position="1"/>
        <end position="21"/>
    </location>
</feature>
<dbReference type="AlphaFoldDB" id="A0A7R9QUC0"/>
<feature type="compositionally biased region" description="Polar residues" evidence="1">
    <location>
        <begin position="70"/>
        <end position="84"/>
    </location>
</feature>
<feature type="compositionally biased region" description="Basic and acidic residues" evidence="1">
    <location>
        <begin position="224"/>
        <end position="249"/>
    </location>
</feature>
<keyword evidence="5" id="KW-1185">Reference proteome</keyword>
<protein>
    <submittedName>
        <fullName evidence="4">Uncharacterized protein</fullName>
    </submittedName>
</protein>
<sequence length="270" mass="28443">MFAFLLIAYLLISPQIDFIDGKVDPTVAYRDGPVMRAKTLHSHHHRPESLGVEKDVNLRQPADPVAIETTVDTPVDSGNPNPSASDAPASVDPNSGTGGENDPTTDPTTVVDPVVTSDANNTGGNANEPAAPVPDDNIQEDDIPGDPPIAPPNEPKKPGKGGKPINIVIYILIIIAIISIVALAVIWGYLKYKDNESREKPTEETKIGAAVVSKPEPTAGPPSEKQDSKEASTDKPPSDEGKDAKKESKTTGADTKAIDQKSTEPDVPGV</sequence>
<feature type="region of interest" description="Disordered" evidence="1">
    <location>
        <begin position="70"/>
        <end position="162"/>
    </location>
</feature>
<proteinExistence type="predicted"/>
<feature type="chain" id="PRO_5036211928" evidence="3">
    <location>
        <begin position="22"/>
        <end position="270"/>
    </location>
</feature>
<evidence type="ECO:0000313" key="4">
    <source>
        <dbReference type="EMBL" id="CAD7658012.1"/>
    </source>
</evidence>
<keyword evidence="2" id="KW-0472">Membrane</keyword>
<evidence type="ECO:0000256" key="3">
    <source>
        <dbReference type="SAM" id="SignalP"/>
    </source>
</evidence>
<feature type="compositionally biased region" description="Basic and acidic residues" evidence="1">
    <location>
        <begin position="47"/>
        <end position="57"/>
    </location>
</feature>
<dbReference type="EMBL" id="OC928951">
    <property type="protein sequence ID" value="CAD7658012.1"/>
    <property type="molecule type" value="Genomic_DNA"/>
</dbReference>
<feature type="region of interest" description="Disordered" evidence="1">
    <location>
        <begin position="196"/>
        <end position="270"/>
    </location>
</feature>
<evidence type="ECO:0000256" key="2">
    <source>
        <dbReference type="SAM" id="Phobius"/>
    </source>
</evidence>
<feature type="compositionally biased region" description="Basic and acidic residues" evidence="1">
    <location>
        <begin position="196"/>
        <end position="206"/>
    </location>
</feature>